<evidence type="ECO:0000256" key="12">
    <source>
        <dbReference type="ARBA" id="ARBA00035585"/>
    </source>
</evidence>
<feature type="transmembrane region" description="Helical" evidence="14">
    <location>
        <begin position="35"/>
        <end position="52"/>
    </location>
</feature>
<sequence>MTLLLVGIGSALGAACRYAMNRFFERRPHPFPKATLFINLTGAFILGFFVGMQMNHTRYLFLGTGLMGGYTTFSTMNFELFLLLKENKHLFRWYFISTYVLGLLASFLGIICGSFV</sequence>
<feature type="binding site" evidence="14">
    <location>
        <position position="71"/>
    </location>
    <ligand>
        <name>Na(+)</name>
        <dbReference type="ChEBI" id="CHEBI:29101"/>
        <note>structural</note>
    </ligand>
</feature>
<dbReference type="GO" id="GO:0062054">
    <property type="term" value="F:fluoride channel activity"/>
    <property type="evidence" value="ECO:0007669"/>
    <property type="project" value="UniProtKB-UniRule"/>
</dbReference>
<keyword evidence="8 14" id="KW-0406">Ion transport</keyword>
<evidence type="ECO:0000256" key="14">
    <source>
        <dbReference type="HAMAP-Rule" id="MF_00454"/>
    </source>
</evidence>
<protein>
    <recommendedName>
        <fullName evidence="14">Fluoride-specific ion channel FluC</fullName>
    </recommendedName>
</protein>
<keyword evidence="7 14" id="KW-0915">Sodium</keyword>
<keyword evidence="10 14" id="KW-0407">Ion channel</keyword>
<accession>E6LCW1</accession>
<keyword evidence="2 14" id="KW-0813">Transport</keyword>
<dbReference type="GO" id="GO:0140114">
    <property type="term" value="P:cellular detoxification of fluoride"/>
    <property type="evidence" value="ECO:0007669"/>
    <property type="project" value="UniProtKB-UniRule"/>
</dbReference>
<evidence type="ECO:0000256" key="3">
    <source>
        <dbReference type="ARBA" id="ARBA00022475"/>
    </source>
</evidence>
<gene>
    <name evidence="14 15" type="primary">crcB</name>
    <name evidence="14" type="synonym">fluC</name>
    <name evidence="15" type="ORF">HMPREF9088_0201</name>
</gene>
<proteinExistence type="inferred from homology"/>
<evidence type="ECO:0000256" key="7">
    <source>
        <dbReference type="ARBA" id="ARBA00023053"/>
    </source>
</evidence>
<dbReference type="HAMAP" id="MF_00454">
    <property type="entry name" value="FluC"/>
    <property type="match status" value="1"/>
</dbReference>
<dbReference type="PANTHER" id="PTHR28259:SF16">
    <property type="entry name" value="FLUORIDE-SPECIFIC ION CHANNEL FLUC 2"/>
    <property type="match status" value="1"/>
</dbReference>
<comment type="subcellular location">
    <subcellularLocation>
        <location evidence="1 14">Cell membrane</location>
        <topology evidence="1 14">Multi-pass membrane protein</topology>
    </subcellularLocation>
</comment>
<keyword evidence="6 14" id="KW-1133">Transmembrane helix</keyword>
<keyword evidence="4 14" id="KW-0812">Transmembrane</keyword>
<comment type="activity regulation">
    <text evidence="14">Na(+) is not transported, but it plays an essential structural role and its presence is essential for fluoride channel function.</text>
</comment>
<evidence type="ECO:0000256" key="1">
    <source>
        <dbReference type="ARBA" id="ARBA00004651"/>
    </source>
</evidence>
<dbReference type="eggNOG" id="COG0239">
    <property type="taxonomic scope" value="Bacteria"/>
</dbReference>
<name>E6LCW1_ENTI1</name>
<evidence type="ECO:0000256" key="2">
    <source>
        <dbReference type="ARBA" id="ARBA00022448"/>
    </source>
</evidence>
<feature type="transmembrane region" description="Helical" evidence="14">
    <location>
        <begin position="93"/>
        <end position="115"/>
    </location>
</feature>
<dbReference type="GO" id="GO:0005886">
    <property type="term" value="C:plasma membrane"/>
    <property type="evidence" value="ECO:0007669"/>
    <property type="project" value="UniProtKB-SubCell"/>
</dbReference>
<dbReference type="RefSeq" id="WP_007207222.1">
    <property type="nucleotide sequence ID" value="NZ_GL622241.1"/>
</dbReference>
<dbReference type="OrthoDB" id="9815830at2"/>
<keyword evidence="5 14" id="KW-0479">Metal-binding</keyword>
<evidence type="ECO:0000256" key="9">
    <source>
        <dbReference type="ARBA" id="ARBA00023136"/>
    </source>
</evidence>
<evidence type="ECO:0000256" key="11">
    <source>
        <dbReference type="ARBA" id="ARBA00035120"/>
    </source>
</evidence>
<dbReference type="PANTHER" id="PTHR28259">
    <property type="entry name" value="FLUORIDE EXPORT PROTEIN 1-RELATED"/>
    <property type="match status" value="1"/>
</dbReference>
<dbReference type="InterPro" id="IPR003691">
    <property type="entry name" value="FluC"/>
</dbReference>
<evidence type="ECO:0000256" key="10">
    <source>
        <dbReference type="ARBA" id="ARBA00023303"/>
    </source>
</evidence>
<dbReference type="HOGENOM" id="CLU_114342_2_3_9"/>
<evidence type="ECO:0000313" key="15">
    <source>
        <dbReference type="EMBL" id="EFU74971.1"/>
    </source>
</evidence>
<feature type="transmembrane region" description="Helical" evidence="14">
    <location>
        <begin position="59"/>
        <end position="81"/>
    </location>
</feature>
<keyword evidence="9 14" id="KW-0472">Membrane</keyword>
<dbReference type="GO" id="GO:0046872">
    <property type="term" value="F:metal ion binding"/>
    <property type="evidence" value="ECO:0007669"/>
    <property type="project" value="UniProtKB-KW"/>
</dbReference>
<evidence type="ECO:0000256" key="4">
    <source>
        <dbReference type="ARBA" id="ARBA00022692"/>
    </source>
</evidence>
<keyword evidence="3 14" id="KW-1003">Cell membrane</keyword>
<dbReference type="STRING" id="888064.HMPREF9088_0201"/>
<comment type="catalytic activity">
    <reaction evidence="12">
        <text>fluoride(in) = fluoride(out)</text>
        <dbReference type="Rhea" id="RHEA:76159"/>
        <dbReference type="ChEBI" id="CHEBI:17051"/>
    </reaction>
    <physiologicalReaction direction="left-to-right" evidence="12">
        <dbReference type="Rhea" id="RHEA:76160"/>
    </physiologicalReaction>
</comment>
<dbReference type="Proteomes" id="UP000010296">
    <property type="component" value="Unassembled WGS sequence"/>
</dbReference>
<evidence type="ECO:0000313" key="16">
    <source>
        <dbReference type="Proteomes" id="UP000010296"/>
    </source>
</evidence>
<comment type="similarity">
    <text evidence="11 14">Belongs to the fluoride channel Fluc/FEX (TC 1.A.43) family.</text>
</comment>
<keyword evidence="16" id="KW-1185">Reference proteome</keyword>
<dbReference type="AlphaFoldDB" id="E6LCW1"/>
<dbReference type="EMBL" id="AEPV01000004">
    <property type="protein sequence ID" value="EFU74971.1"/>
    <property type="molecule type" value="Genomic_DNA"/>
</dbReference>
<organism evidence="15 16">
    <name type="scientific">Enterococcus italicus (strain DSM 15952 / CCUG 50447 / LMG 22039 / TP 1.5)</name>
    <dbReference type="NCBI Taxonomy" id="888064"/>
    <lineage>
        <taxon>Bacteria</taxon>
        <taxon>Bacillati</taxon>
        <taxon>Bacillota</taxon>
        <taxon>Bacilli</taxon>
        <taxon>Lactobacillales</taxon>
        <taxon>Enterococcaceae</taxon>
        <taxon>Enterococcus</taxon>
    </lineage>
</organism>
<comment type="function">
    <text evidence="13 14">Fluoride-specific ion channel. Important for reducing fluoride concentration in the cell, thus reducing its toxicity.</text>
</comment>
<evidence type="ECO:0000256" key="13">
    <source>
        <dbReference type="ARBA" id="ARBA00049940"/>
    </source>
</evidence>
<dbReference type="Pfam" id="PF02537">
    <property type="entry name" value="CRCB"/>
    <property type="match status" value="1"/>
</dbReference>
<comment type="caution">
    <text evidence="15">The sequence shown here is derived from an EMBL/GenBank/DDBJ whole genome shotgun (WGS) entry which is preliminary data.</text>
</comment>
<feature type="binding site" evidence="14">
    <location>
        <position position="68"/>
    </location>
    <ligand>
        <name>Na(+)</name>
        <dbReference type="ChEBI" id="CHEBI:29101"/>
        <note>structural</note>
    </ligand>
</feature>
<evidence type="ECO:0000256" key="6">
    <source>
        <dbReference type="ARBA" id="ARBA00022989"/>
    </source>
</evidence>
<evidence type="ECO:0000256" key="8">
    <source>
        <dbReference type="ARBA" id="ARBA00023065"/>
    </source>
</evidence>
<evidence type="ECO:0000256" key="5">
    <source>
        <dbReference type="ARBA" id="ARBA00022723"/>
    </source>
</evidence>
<reference evidence="15 16" key="1">
    <citation type="submission" date="2010-12" db="EMBL/GenBank/DDBJ databases">
        <authorList>
            <person name="Muzny D."/>
            <person name="Qin X."/>
            <person name="Deng J."/>
            <person name="Jiang H."/>
            <person name="Liu Y."/>
            <person name="Qu J."/>
            <person name="Song X.-Z."/>
            <person name="Zhang L."/>
            <person name="Thornton R."/>
            <person name="Coyle M."/>
            <person name="Francisco L."/>
            <person name="Jackson L."/>
            <person name="Javaid M."/>
            <person name="Korchina V."/>
            <person name="Kovar C."/>
            <person name="Mata R."/>
            <person name="Mathew T."/>
            <person name="Ngo R."/>
            <person name="Nguyen L."/>
            <person name="Nguyen N."/>
            <person name="Okwuonu G."/>
            <person name="Ongeri F."/>
            <person name="Pham C."/>
            <person name="Simmons D."/>
            <person name="Wilczek-Boney K."/>
            <person name="Hale W."/>
            <person name="Jakkamsetti A."/>
            <person name="Pham P."/>
            <person name="Ruth R."/>
            <person name="San Lucas F."/>
            <person name="Warren J."/>
            <person name="Zhang J."/>
            <person name="Zhao Z."/>
            <person name="Zhou C."/>
            <person name="Zhu D."/>
            <person name="Lee S."/>
            <person name="Bess C."/>
            <person name="Blankenburg K."/>
            <person name="Forbes L."/>
            <person name="Fu Q."/>
            <person name="Gubbala S."/>
            <person name="Hirani K."/>
            <person name="Jayaseelan J.C."/>
            <person name="Lara F."/>
            <person name="Munidasa M."/>
            <person name="Palculict T."/>
            <person name="Patil S."/>
            <person name="Pu L.-L."/>
            <person name="Saada N."/>
            <person name="Tang L."/>
            <person name="Weissenberger G."/>
            <person name="Zhu Y."/>
            <person name="Hemphill L."/>
            <person name="Shang Y."/>
            <person name="Youmans B."/>
            <person name="Ayvaz T."/>
            <person name="Ross M."/>
            <person name="Santibanez J."/>
            <person name="Aqrawi P."/>
            <person name="Gross S."/>
            <person name="Joshi V."/>
            <person name="Fowler G."/>
            <person name="Nazareth L."/>
            <person name="Reid J."/>
            <person name="Worley K."/>
            <person name="Petrosino J."/>
            <person name="Highlander S."/>
            <person name="Gibbs R."/>
        </authorList>
    </citation>
    <scope>NUCLEOTIDE SEQUENCE [LARGE SCALE GENOMIC DNA]</scope>
    <source>
        <strain evidence="16">DSM 15952 / CCUG 50447 / LMG 22039 / TP 1.5</strain>
    </source>
</reference>